<dbReference type="AlphaFoldDB" id="A0A1F6WUY8"/>
<gene>
    <name evidence="2" type="ORF">A3A05_03105</name>
</gene>
<keyword evidence="1" id="KW-0812">Transmembrane</keyword>
<organism evidence="2 3">
    <name type="scientific">Candidatus Nomurabacteria bacterium RIFCSPLOWO2_01_FULL_41_12</name>
    <dbReference type="NCBI Taxonomy" id="1801774"/>
    <lineage>
        <taxon>Bacteria</taxon>
        <taxon>Candidatus Nomuraibacteriota</taxon>
    </lineage>
</organism>
<name>A0A1F6WUY8_9BACT</name>
<evidence type="ECO:0000313" key="2">
    <source>
        <dbReference type="EMBL" id="OGI85713.1"/>
    </source>
</evidence>
<feature type="transmembrane region" description="Helical" evidence="1">
    <location>
        <begin position="63"/>
        <end position="83"/>
    </location>
</feature>
<reference evidence="2 3" key="1">
    <citation type="journal article" date="2016" name="Nat. Commun.">
        <title>Thousands of microbial genomes shed light on interconnected biogeochemical processes in an aquifer system.</title>
        <authorList>
            <person name="Anantharaman K."/>
            <person name="Brown C.T."/>
            <person name="Hug L.A."/>
            <person name="Sharon I."/>
            <person name="Castelle C.J."/>
            <person name="Probst A.J."/>
            <person name="Thomas B.C."/>
            <person name="Singh A."/>
            <person name="Wilkins M.J."/>
            <person name="Karaoz U."/>
            <person name="Brodie E.L."/>
            <person name="Williams K.H."/>
            <person name="Hubbard S.S."/>
            <person name="Banfield J.F."/>
        </authorList>
    </citation>
    <scope>NUCLEOTIDE SEQUENCE [LARGE SCALE GENOMIC DNA]</scope>
</reference>
<sequence length="136" mass="15522">MDKESLEHYYGDTVRILFIIAGLIMVSSYPFFRSLISEPLSLSIIGSLVLAVFGGLMNPKQKWVIFLNTIIPVIAFVFFEYYAVMTYIDLLPAEKTIKDIHGAFFWTNQILAIIFFFATYLSTKTLRGVFLADKNS</sequence>
<dbReference type="EMBL" id="MFUY01000024">
    <property type="protein sequence ID" value="OGI85713.1"/>
    <property type="molecule type" value="Genomic_DNA"/>
</dbReference>
<accession>A0A1F6WUY8</accession>
<evidence type="ECO:0000313" key="3">
    <source>
        <dbReference type="Proteomes" id="UP000176187"/>
    </source>
</evidence>
<feature type="transmembrane region" description="Helical" evidence="1">
    <location>
        <begin position="103"/>
        <end position="121"/>
    </location>
</feature>
<keyword evidence="1" id="KW-0472">Membrane</keyword>
<keyword evidence="1" id="KW-1133">Transmembrane helix</keyword>
<feature type="transmembrane region" description="Helical" evidence="1">
    <location>
        <begin position="12"/>
        <end position="32"/>
    </location>
</feature>
<dbReference type="STRING" id="1801774.A3A05_03105"/>
<proteinExistence type="predicted"/>
<comment type="caution">
    <text evidence="2">The sequence shown here is derived from an EMBL/GenBank/DDBJ whole genome shotgun (WGS) entry which is preliminary data.</text>
</comment>
<dbReference type="Proteomes" id="UP000176187">
    <property type="component" value="Unassembled WGS sequence"/>
</dbReference>
<feature type="transmembrane region" description="Helical" evidence="1">
    <location>
        <begin position="38"/>
        <end position="56"/>
    </location>
</feature>
<evidence type="ECO:0000256" key="1">
    <source>
        <dbReference type="SAM" id="Phobius"/>
    </source>
</evidence>
<protein>
    <submittedName>
        <fullName evidence="2">Uncharacterized protein</fullName>
    </submittedName>
</protein>